<dbReference type="RefSeq" id="WP_104752120.1">
    <property type="nucleotide sequence ID" value="NZ_FZMF01000014.1"/>
</dbReference>
<keyword evidence="2 13" id="KW-0813">Transport</keyword>
<gene>
    <name evidence="16" type="ORF">ACFOPX_02960</name>
</gene>
<evidence type="ECO:0000256" key="6">
    <source>
        <dbReference type="ARBA" id="ARBA00022989"/>
    </source>
</evidence>
<keyword evidence="4 13" id="KW-0812">Transmembrane</keyword>
<evidence type="ECO:0000256" key="14">
    <source>
        <dbReference type="SAM" id="Coils"/>
    </source>
</evidence>
<feature type="coiled-coil region" evidence="14">
    <location>
        <begin position="50"/>
        <end position="107"/>
    </location>
</feature>
<evidence type="ECO:0000256" key="3">
    <source>
        <dbReference type="ARBA" id="ARBA00022547"/>
    </source>
</evidence>
<keyword evidence="9" id="KW-0066">ATP synthesis</keyword>
<comment type="function">
    <text evidence="11">Component of the F(0) channel, it forms part of the peripheral stalk, linking F(1) to F(0). The b'-subunit is a diverged and duplicated form of b found in plants and photosynthetic bacteria.</text>
</comment>
<dbReference type="NCBIfam" id="NF006293">
    <property type="entry name" value="PRK08476.1"/>
    <property type="match status" value="1"/>
</dbReference>
<keyword evidence="3 13" id="KW-0138">CF(0)</keyword>
<evidence type="ECO:0000256" key="10">
    <source>
        <dbReference type="ARBA" id="ARBA00025198"/>
    </source>
</evidence>
<evidence type="ECO:0000256" key="7">
    <source>
        <dbReference type="ARBA" id="ARBA00023065"/>
    </source>
</evidence>
<dbReference type="Pfam" id="PF00430">
    <property type="entry name" value="ATP-synt_B"/>
    <property type="match status" value="1"/>
</dbReference>
<keyword evidence="6 15" id="KW-1133">Transmembrane helix</keyword>
<evidence type="ECO:0000256" key="13">
    <source>
        <dbReference type="RuleBase" id="RU003848"/>
    </source>
</evidence>
<dbReference type="EMBL" id="JBHRZO010000011">
    <property type="protein sequence ID" value="MFC3847498.1"/>
    <property type="molecule type" value="Genomic_DNA"/>
</dbReference>
<evidence type="ECO:0000256" key="1">
    <source>
        <dbReference type="ARBA" id="ARBA00005513"/>
    </source>
</evidence>
<evidence type="ECO:0000256" key="12">
    <source>
        <dbReference type="ARBA" id="ARBA00037847"/>
    </source>
</evidence>
<evidence type="ECO:0000313" key="17">
    <source>
        <dbReference type="Proteomes" id="UP001595783"/>
    </source>
</evidence>
<evidence type="ECO:0000256" key="5">
    <source>
        <dbReference type="ARBA" id="ARBA00022781"/>
    </source>
</evidence>
<name>A0ABV7ZI42_9HELI</name>
<keyword evidence="8 15" id="KW-0472">Membrane</keyword>
<evidence type="ECO:0000256" key="4">
    <source>
        <dbReference type="ARBA" id="ARBA00022692"/>
    </source>
</evidence>
<dbReference type="InterPro" id="IPR050059">
    <property type="entry name" value="ATP_synthase_B_chain"/>
</dbReference>
<protein>
    <submittedName>
        <fullName evidence="16">F0F1 ATP synthase subunit B</fullName>
    </submittedName>
</protein>
<evidence type="ECO:0000256" key="11">
    <source>
        <dbReference type="ARBA" id="ARBA00025614"/>
    </source>
</evidence>
<keyword evidence="5 13" id="KW-0375">Hydrogen ion transport</keyword>
<keyword evidence="7 13" id="KW-0406">Ion transport</keyword>
<dbReference type="Proteomes" id="UP001595783">
    <property type="component" value="Unassembled WGS sequence"/>
</dbReference>
<evidence type="ECO:0000313" key="16">
    <source>
        <dbReference type="EMBL" id="MFC3847498.1"/>
    </source>
</evidence>
<proteinExistence type="inferred from homology"/>
<accession>A0ABV7ZI42</accession>
<comment type="function">
    <text evidence="10">F(1)F(0) ATP synthase produces ATP from ADP in the presence of a proton or sodium gradient. F-type ATPases consist of two structural domains, F(1) containing the extramembraneous catalytic core and F(0) containing the membrane proton channel, linked together by a central stalk and a peripheral stalk. During catalysis, ATP synthesis in the catalytic domain of F(1) is coupled via a rotary mechanism of the central stalk subunits to proton translocation.</text>
</comment>
<reference evidence="17" key="1">
    <citation type="journal article" date="2019" name="Int. J. Syst. Evol. Microbiol.">
        <title>The Global Catalogue of Microorganisms (GCM) 10K type strain sequencing project: providing services to taxonomists for standard genome sequencing and annotation.</title>
        <authorList>
            <consortium name="The Broad Institute Genomics Platform"/>
            <consortium name="The Broad Institute Genome Sequencing Center for Infectious Disease"/>
            <person name="Wu L."/>
            <person name="Ma J."/>
        </authorList>
    </citation>
    <scope>NUCLEOTIDE SEQUENCE [LARGE SCALE GENOMIC DNA]</scope>
    <source>
        <strain evidence="17">CCUG 53816</strain>
    </source>
</reference>
<comment type="similarity">
    <text evidence="1 13">Belongs to the ATPase B chain family.</text>
</comment>
<keyword evidence="14" id="KW-0175">Coiled coil</keyword>
<sequence>MDISVNVYLMLVVFVTFLLLMWLSNVWIYKPMLANMDAREGSIGQDSAFIDKTTQEIAHLKQEASRQLKEARIQANKILQDSLQKACEDYENTLAQKENDLQKDFEMFVQGLKESKSELKLQLTQDLPALEVSLQQKISQM</sequence>
<feature type="transmembrane region" description="Helical" evidence="15">
    <location>
        <begin position="6"/>
        <end position="29"/>
    </location>
</feature>
<comment type="subcellular location">
    <subcellularLocation>
        <location evidence="12">Endomembrane system</location>
        <topology evidence="12">Single-pass membrane protein</topology>
    </subcellularLocation>
</comment>
<comment type="caution">
    <text evidence="16">The sequence shown here is derived from an EMBL/GenBank/DDBJ whole genome shotgun (WGS) entry which is preliminary data.</text>
</comment>
<organism evidence="16 17">
    <name type="scientific">Helicobacter baculiformis</name>
    <dbReference type="NCBI Taxonomy" id="427351"/>
    <lineage>
        <taxon>Bacteria</taxon>
        <taxon>Pseudomonadati</taxon>
        <taxon>Campylobacterota</taxon>
        <taxon>Epsilonproteobacteria</taxon>
        <taxon>Campylobacterales</taxon>
        <taxon>Helicobacteraceae</taxon>
        <taxon>Helicobacter</taxon>
    </lineage>
</organism>
<dbReference type="CDD" id="cd06503">
    <property type="entry name" value="ATP-synt_Fo_b"/>
    <property type="match status" value="1"/>
</dbReference>
<evidence type="ECO:0000256" key="8">
    <source>
        <dbReference type="ARBA" id="ARBA00023136"/>
    </source>
</evidence>
<dbReference type="PANTHER" id="PTHR33445">
    <property type="entry name" value="ATP SYNTHASE SUBUNIT B', CHLOROPLASTIC"/>
    <property type="match status" value="1"/>
</dbReference>
<evidence type="ECO:0000256" key="9">
    <source>
        <dbReference type="ARBA" id="ARBA00023310"/>
    </source>
</evidence>
<dbReference type="PANTHER" id="PTHR33445:SF1">
    <property type="entry name" value="ATP SYNTHASE SUBUNIT B"/>
    <property type="match status" value="1"/>
</dbReference>
<evidence type="ECO:0000256" key="15">
    <source>
        <dbReference type="SAM" id="Phobius"/>
    </source>
</evidence>
<dbReference type="InterPro" id="IPR002146">
    <property type="entry name" value="ATP_synth_b/b'su_bac/chlpt"/>
</dbReference>
<evidence type="ECO:0000256" key="2">
    <source>
        <dbReference type="ARBA" id="ARBA00022448"/>
    </source>
</evidence>
<keyword evidence="17" id="KW-1185">Reference proteome</keyword>